<sequence length="189" mass="20958">MPTLKSPPANLITQLLTSSRANLARTSLPYTSLSLSLTSLLLRHGLVSSLSLGTPTAPSPADFPTLPPASKRLWVTLKHRAGQPVLRRMELVSKASKRVVVTREELGRLLTGRRARHVSGVGMGEILVLRDTEEGGEVMEGWEAWRRGVDLGKRRKSYSVGEVSHAPLEWTLDYHFAFRKPADLWIKTT</sequence>
<protein>
    <submittedName>
        <fullName evidence="1">Uncharacterized protein</fullName>
    </submittedName>
</protein>
<comment type="caution">
    <text evidence="1">The sequence shown here is derived from an EMBL/GenBank/DDBJ whole genome shotgun (WGS) entry which is preliminary data.</text>
</comment>
<reference evidence="1" key="1">
    <citation type="submission" date="2023-04" db="EMBL/GenBank/DDBJ databases">
        <title>Draft Genome sequencing of Naganishia species isolated from polar environments using Oxford Nanopore Technology.</title>
        <authorList>
            <person name="Leo P."/>
            <person name="Venkateswaran K."/>
        </authorList>
    </citation>
    <scope>NUCLEOTIDE SEQUENCE</scope>
    <source>
        <strain evidence="1">MNA-CCFEE 5423</strain>
    </source>
</reference>
<accession>A0ACC2VCJ2</accession>
<organism evidence="1 2">
    <name type="scientific">Naganishia friedmannii</name>
    <dbReference type="NCBI Taxonomy" id="89922"/>
    <lineage>
        <taxon>Eukaryota</taxon>
        <taxon>Fungi</taxon>
        <taxon>Dikarya</taxon>
        <taxon>Basidiomycota</taxon>
        <taxon>Agaricomycotina</taxon>
        <taxon>Tremellomycetes</taxon>
        <taxon>Filobasidiales</taxon>
        <taxon>Filobasidiaceae</taxon>
        <taxon>Naganishia</taxon>
    </lineage>
</organism>
<keyword evidence="2" id="KW-1185">Reference proteome</keyword>
<name>A0ACC2VCJ2_9TREE</name>
<evidence type="ECO:0000313" key="2">
    <source>
        <dbReference type="Proteomes" id="UP001227268"/>
    </source>
</evidence>
<dbReference type="Proteomes" id="UP001227268">
    <property type="component" value="Unassembled WGS sequence"/>
</dbReference>
<gene>
    <name evidence="1" type="ORF">QFC21_005057</name>
</gene>
<evidence type="ECO:0000313" key="1">
    <source>
        <dbReference type="EMBL" id="KAJ9096786.1"/>
    </source>
</evidence>
<proteinExistence type="predicted"/>
<dbReference type="EMBL" id="JASBWT010000018">
    <property type="protein sequence ID" value="KAJ9096786.1"/>
    <property type="molecule type" value="Genomic_DNA"/>
</dbReference>